<dbReference type="EMBL" id="NKHU02000183">
    <property type="protein sequence ID" value="RHZ49179.1"/>
    <property type="molecule type" value="Genomic_DNA"/>
</dbReference>
<dbReference type="VEuPathDB" id="FungiDB:CDV56_101830"/>
<keyword evidence="2" id="KW-0624">Polysaccharide degradation</keyword>
<dbReference type="InterPro" id="IPR020845">
    <property type="entry name" value="AMP-binding_CS"/>
</dbReference>
<dbReference type="PANTHER" id="PTHR24096:SF422">
    <property type="entry name" value="BCDNA.GH02901"/>
    <property type="match status" value="1"/>
</dbReference>
<dbReference type="Gene3D" id="3.30.300.30">
    <property type="match status" value="1"/>
</dbReference>
<organism evidence="7 8">
    <name type="scientific">Aspergillus thermomutatus</name>
    <name type="common">Neosartorya pseudofischeri</name>
    <dbReference type="NCBI Taxonomy" id="41047"/>
    <lineage>
        <taxon>Eukaryota</taxon>
        <taxon>Fungi</taxon>
        <taxon>Dikarya</taxon>
        <taxon>Ascomycota</taxon>
        <taxon>Pezizomycotina</taxon>
        <taxon>Eurotiomycetes</taxon>
        <taxon>Eurotiomycetidae</taxon>
        <taxon>Eurotiales</taxon>
        <taxon>Aspergillaceae</taxon>
        <taxon>Aspergillus</taxon>
        <taxon>Aspergillus subgen. Fumigati</taxon>
    </lineage>
</organism>
<dbReference type="SUPFAM" id="SSF49785">
    <property type="entry name" value="Galactose-binding domain-like"/>
    <property type="match status" value="1"/>
</dbReference>
<dbReference type="InterPro" id="IPR025110">
    <property type="entry name" value="AMP-bd_C"/>
</dbReference>
<dbReference type="Pfam" id="PF00501">
    <property type="entry name" value="AMP-binding"/>
    <property type="match status" value="1"/>
</dbReference>
<evidence type="ECO:0000313" key="8">
    <source>
        <dbReference type="Proteomes" id="UP000215305"/>
    </source>
</evidence>
<feature type="domain" description="AMP-dependent synthetase/ligase" evidence="4">
    <location>
        <begin position="47"/>
        <end position="393"/>
    </location>
</feature>
<dbReference type="RefSeq" id="XP_026612249.1">
    <property type="nucleotide sequence ID" value="XM_026755449.1"/>
</dbReference>
<accession>A0A397GGB5</accession>
<dbReference type="InterPro" id="IPR045851">
    <property type="entry name" value="AMP-bd_C_sf"/>
</dbReference>
<dbReference type="InterPro" id="IPR042099">
    <property type="entry name" value="ANL_N_sf"/>
</dbReference>
<sequence length="810" mass="89715">MIFSSDRPHLDIPTSLPIWDWLFDSPYSPLYRFSPSELGGFTNAATEETVRYDEVKEYTTLISTALVRKYGLKEGDTVALFGPNTIWYPVAMLATIRAGGVISGASPAYNVEEMTYALKTGQAKFLMTVPSSMGVAVPAAENAGIPTERIFLLEGEKEGYTTVRQLIDIGRSYGPSGQTPSFTIPAGKTNRDVCGFLSFSSGTTGLPKACMQVDQVTPPDRKKALAVLPLFHITGLVHQMHLPILRNAHVYMLPSFTMESTLATIVRYRIPEALLVPPIIIRLLRDPIVRNYDLSHLQTFSSGAAPISVELLQELERRFPGTGFKQGYGMTESCSCITTHPPDKQTYRYAHTVGTIVANTEVKIIDTESGRELGYNEPGEILARGPQVVMGYLGNEKATRETFDAEGWLHTGDVGFIDREGFITITDRIKEMIKVKGIGVSPAELEDLLLGHPVVEDAAVTAMPDEYSGERPKAYVVVKPGVRGTVSGPEGWVELGHRLIDYVREKKVRHKWIVEVEFVDEIPKSASGKILRRVLRDQDRSGREKVVVRVLILSSSARSDIIAVATSSILYSDRSIVLQQIFPSASQIHYTSFHTLPKSSMAPLSRTFLFGGDRPWSPTNWTSSDDRVRGGSSQSSLTILPNNTAQFHGHLDITTLGGAGFASQRTTDELSWDLSDADGLELSITGSDGKLYTLTLKDEILPKRPDGREQSTISWEYDFQMAEKGSVRVKWGDIRATYRGREVEDAEPLDLKNVKRIISSGHKKATFLWTLPPSLRSVQRHTEMTRRTANPPQLTRNKRIQQDAADGDGY</sequence>
<evidence type="ECO:0000259" key="5">
    <source>
        <dbReference type="Pfam" id="PF08547"/>
    </source>
</evidence>
<dbReference type="InterPro" id="IPR013857">
    <property type="entry name" value="NADH-UbQ_OxRdtase-assoc_prot30"/>
</dbReference>
<dbReference type="Gene3D" id="3.40.50.12780">
    <property type="entry name" value="N-terminal domain of ligase-like"/>
    <property type="match status" value="1"/>
</dbReference>
<name>A0A397GGB5_ASPTH</name>
<dbReference type="Pfam" id="PF13193">
    <property type="entry name" value="AMP-binding_C"/>
    <property type="match status" value="1"/>
</dbReference>
<dbReference type="InterPro" id="IPR008979">
    <property type="entry name" value="Galactose-bd-like_sf"/>
</dbReference>
<keyword evidence="1" id="KW-0119">Carbohydrate metabolism</keyword>
<evidence type="ECO:0000256" key="1">
    <source>
        <dbReference type="ARBA" id="ARBA00023277"/>
    </source>
</evidence>
<dbReference type="AlphaFoldDB" id="A0A397GGB5"/>
<evidence type="ECO:0000313" key="7">
    <source>
        <dbReference type="EMBL" id="RHZ49179.1"/>
    </source>
</evidence>
<dbReference type="PANTHER" id="PTHR24096">
    <property type="entry name" value="LONG-CHAIN-FATTY-ACID--COA LIGASE"/>
    <property type="match status" value="1"/>
</dbReference>
<dbReference type="GO" id="GO:0000272">
    <property type="term" value="P:polysaccharide catabolic process"/>
    <property type="evidence" value="ECO:0007669"/>
    <property type="project" value="UniProtKB-KW"/>
</dbReference>
<reference evidence="7" key="1">
    <citation type="submission" date="2018-08" db="EMBL/GenBank/DDBJ databases">
        <title>Draft genome sequence of azole-resistant Aspergillus thermomutatus (Neosartorya pseudofischeri) strain HMR AF 39, isolated from a human nasal aspirate.</title>
        <authorList>
            <person name="Parent-Michaud M."/>
            <person name="Dufresne P.J."/>
            <person name="Fournier E."/>
            <person name="Martineau C."/>
            <person name="Moreira S."/>
            <person name="Perkins V."/>
            <person name="De Repentigny L."/>
            <person name="Dufresne S.F."/>
        </authorList>
    </citation>
    <scope>NUCLEOTIDE SEQUENCE [LARGE SCALE GENOMIC DNA]</scope>
    <source>
        <strain evidence="7">HMR AF 39</strain>
    </source>
</reference>
<dbReference type="STRING" id="41047.A0A397GGB5"/>
<feature type="domain" description="AMP-binding enzyme C-terminal" evidence="6">
    <location>
        <begin position="444"/>
        <end position="529"/>
    </location>
</feature>
<gene>
    <name evidence="7" type="ORF">CDV56_101830</name>
</gene>
<evidence type="ECO:0000259" key="6">
    <source>
        <dbReference type="Pfam" id="PF13193"/>
    </source>
</evidence>
<dbReference type="Proteomes" id="UP000215305">
    <property type="component" value="Unassembled WGS sequence"/>
</dbReference>
<evidence type="ECO:0000256" key="3">
    <source>
        <dbReference type="SAM" id="MobiDB-lite"/>
    </source>
</evidence>
<feature type="region of interest" description="Disordered" evidence="3">
    <location>
        <begin position="778"/>
        <end position="810"/>
    </location>
</feature>
<evidence type="ECO:0008006" key="9">
    <source>
        <dbReference type="Google" id="ProtNLM"/>
    </source>
</evidence>
<proteinExistence type="predicted"/>
<dbReference type="OrthoDB" id="6509636at2759"/>
<dbReference type="SUPFAM" id="SSF56801">
    <property type="entry name" value="Acetyl-CoA synthetase-like"/>
    <property type="match status" value="1"/>
</dbReference>
<keyword evidence="8" id="KW-1185">Reference proteome</keyword>
<feature type="domain" description="NADH:ubiquinone oxidoreductase intermediate-associated protein 30" evidence="5">
    <location>
        <begin position="617"/>
        <end position="757"/>
    </location>
</feature>
<comment type="caution">
    <text evidence="7">The sequence shown here is derived from an EMBL/GenBank/DDBJ whole genome shotgun (WGS) entry which is preliminary data.</text>
</comment>
<dbReference type="GO" id="GO:0016405">
    <property type="term" value="F:CoA-ligase activity"/>
    <property type="evidence" value="ECO:0007669"/>
    <property type="project" value="TreeGrafter"/>
</dbReference>
<protein>
    <recommendedName>
        <fullName evidence="9">Acetyl-CoA synthetase-like protein</fullName>
    </recommendedName>
</protein>
<dbReference type="PROSITE" id="PS00455">
    <property type="entry name" value="AMP_BINDING"/>
    <property type="match status" value="1"/>
</dbReference>
<evidence type="ECO:0000259" key="4">
    <source>
        <dbReference type="Pfam" id="PF00501"/>
    </source>
</evidence>
<evidence type="ECO:0000256" key="2">
    <source>
        <dbReference type="ARBA" id="ARBA00023326"/>
    </source>
</evidence>
<dbReference type="InterPro" id="IPR000873">
    <property type="entry name" value="AMP-dep_synth/lig_dom"/>
</dbReference>
<dbReference type="Pfam" id="PF08547">
    <property type="entry name" value="CIA30"/>
    <property type="match status" value="1"/>
</dbReference>
<dbReference type="GeneID" id="38123804"/>
<dbReference type="CDD" id="cd05911">
    <property type="entry name" value="Firefly_Luc_like"/>
    <property type="match status" value="1"/>
</dbReference>